<feature type="region of interest" description="Disordered" evidence="1">
    <location>
        <begin position="148"/>
        <end position="250"/>
    </location>
</feature>
<organism evidence="3 4">
    <name type="scientific">Drosophila mauritiana</name>
    <name type="common">Fruit fly</name>
    <dbReference type="NCBI Taxonomy" id="7226"/>
    <lineage>
        <taxon>Eukaryota</taxon>
        <taxon>Metazoa</taxon>
        <taxon>Ecdysozoa</taxon>
        <taxon>Arthropoda</taxon>
        <taxon>Hexapoda</taxon>
        <taxon>Insecta</taxon>
        <taxon>Pterygota</taxon>
        <taxon>Neoptera</taxon>
        <taxon>Endopterygota</taxon>
        <taxon>Diptera</taxon>
        <taxon>Brachycera</taxon>
        <taxon>Muscomorpha</taxon>
        <taxon>Ephydroidea</taxon>
        <taxon>Drosophilidae</taxon>
        <taxon>Drosophila</taxon>
        <taxon>Sophophora</taxon>
    </lineage>
</organism>
<dbReference type="RefSeq" id="XP_033171193.1">
    <property type="nucleotide sequence ID" value="XM_033315302.1"/>
</dbReference>
<reference evidence="4" key="1">
    <citation type="submission" date="2025-08" db="UniProtKB">
        <authorList>
            <consortium name="RefSeq"/>
        </authorList>
    </citation>
    <scope>IDENTIFICATION</scope>
    <source>
        <strain evidence="4">Mau12</strain>
        <tissue evidence="4">Whole Body</tissue>
    </source>
</reference>
<evidence type="ECO:0000313" key="4">
    <source>
        <dbReference type="RefSeq" id="XP_033171193.1"/>
    </source>
</evidence>
<feature type="chain" id="PRO_5028041402" evidence="2">
    <location>
        <begin position="24"/>
        <end position="261"/>
    </location>
</feature>
<name>A0A6P8KQ64_DROMA</name>
<protein>
    <submittedName>
        <fullName evidence="4">PH domain-containing protein DDB_G0287875</fullName>
    </submittedName>
</protein>
<feature type="compositionally biased region" description="Basic residues" evidence="1">
    <location>
        <begin position="181"/>
        <end position="211"/>
    </location>
</feature>
<evidence type="ECO:0000256" key="1">
    <source>
        <dbReference type="SAM" id="MobiDB-lite"/>
    </source>
</evidence>
<proteinExistence type="predicted"/>
<evidence type="ECO:0000256" key="2">
    <source>
        <dbReference type="SAM" id="SignalP"/>
    </source>
</evidence>
<keyword evidence="3" id="KW-1185">Reference proteome</keyword>
<feature type="compositionally biased region" description="Low complexity" evidence="1">
    <location>
        <begin position="79"/>
        <end position="108"/>
    </location>
</feature>
<feature type="compositionally biased region" description="Polar residues" evidence="1">
    <location>
        <begin position="236"/>
        <end position="248"/>
    </location>
</feature>
<dbReference type="GeneID" id="117148089"/>
<sequence>MQILQNLFALLVVLLAILANCEARRSAYRLPKLQGRSASGSPAPQDVGSGRDFMKKFMLMRGLFQQPPSDNVIVITQPSTTTTTTTPTGSPTTTTSTTTTTTPTSNSTGRSLQESVHRQQPQDDDEAQGTLVTTMTGRALEDRLDLPDGEEEPQEMVPHKQPQKPLQWSKKFNLKTAQLNNRKKNLVKKTHRRVHKHPQKKKRHQKRKLNKKQSANQQRNSEHAVNFIEPYHQDRSQSPAGGQSTSDSRLQRIWRRFQIAN</sequence>
<dbReference type="Proteomes" id="UP000515162">
    <property type="component" value="Chromosome X"/>
</dbReference>
<feature type="signal peptide" evidence="2">
    <location>
        <begin position="1"/>
        <end position="23"/>
    </location>
</feature>
<keyword evidence="2" id="KW-0732">Signal</keyword>
<dbReference type="AlphaFoldDB" id="A0A6P8KQ64"/>
<evidence type="ECO:0000313" key="3">
    <source>
        <dbReference type="Proteomes" id="UP000515162"/>
    </source>
</evidence>
<gene>
    <name evidence="4" type="primary">LOC117148089</name>
</gene>
<accession>A0A6P8KQ64</accession>
<feature type="region of interest" description="Disordered" evidence="1">
    <location>
        <begin position="79"/>
        <end position="129"/>
    </location>
</feature>